<dbReference type="Gene3D" id="1.25.40.390">
    <property type="match status" value="1"/>
</dbReference>
<dbReference type="AlphaFoldDB" id="A0A0H4TPR9"/>
<dbReference type="CDD" id="cd08977">
    <property type="entry name" value="SusD"/>
    <property type="match status" value="1"/>
</dbReference>
<dbReference type="EMBL" id="KT007003">
    <property type="protein sequence ID" value="AKQ02759.1"/>
    <property type="molecule type" value="Genomic_DNA"/>
</dbReference>
<evidence type="ECO:0000313" key="1">
    <source>
        <dbReference type="EMBL" id="AKQ02759.1"/>
    </source>
</evidence>
<organism evidence="1">
    <name type="scientific">uncultured Gemmatimonadetes bacterium Rifle_16ft_4_minimus_37772</name>
    <dbReference type="NCBI Taxonomy" id="1665097"/>
    <lineage>
        <taxon>Bacteria</taxon>
        <taxon>Pseudomonadati</taxon>
        <taxon>Gemmatimonadota</taxon>
        <taxon>environmental samples</taxon>
    </lineage>
</organism>
<name>A0A0H4TPR9_9BACT</name>
<protein>
    <recommendedName>
        <fullName evidence="2">SusD/RagB family nutrient-binding outer membrane lipoprotein</fullName>
    </recommendedName>
</protein>
<dbReference type="InterPro" id="IPR041662">
    <property type="entry name" value="SusD-like_2"/>
</dbReference>
<dbReference type="InterPro" id="IPR011990">
    <property type="entry name" value="TPR-like_helical_dom_sf"/>
</dbReference>
<proteinExistence type="predicted"/>
<dbReference type="Pfam" id="PF12771">
    <property type="entry name" value="SusD-like_2"/>
    <property type="match status" value="1"/>
</dbReference>
<reference evidence="1" key="1">
    <citation type="journal article" date="2015" name="ISME J.">
        <title>Aquifer environment selects for microbial species cohorts in sediment and groundwater.</title>
        <authorList>
            <person name="Hug L.A."/>
            <person name="Thomas B.C."/>
            <person name="Brown C.T."/>
            <person name="Frischkorn K.R."/>
            <person name="Williams K.H."/>
            <person name="Tringe S.G."/>
            <person name="Banfield J.F."/>
        </authorList>
    </citation>
    <scope>NUCLEOTIDE SEQUENCE</scope>
</reference>
<sequence>MDKPMNLLRGALLAGALVLPTGSCKDFLDVNTNPNGPETVAAPLYLPPMLHWMFTAPLFDGRFVGRYTQMWLLCCPNPPSTWDRMGYDPGSDNGGEHWRDVYWSLGQNLSDMINKAEAGQRWDVAGVGHVMKAWGWMTLTDIHGEIIVKEALDQTKYYFNYDTQEDAYTETLRLLDQAITYLQKTDGNVDATYWSKGDKVYSGDRTKWLKLAYAFKAIALNHFSAKATYKPADIIAAVDASLAGNADDALLQFPATQPNDDRNFWGPTRGNLPSYRQGAFIVQLMNGTQTNGTVDPRMSRMLAPSPDGQYRGLDPNTTAALTSTLQPMNLWGYTSTPPSGSPTRYIFDDKSRMPLVTYAEMQFIKAEAAYRAGDKATALTAYKNGISAHLDFVNARNLDAGQTPTQITAAEKAAYLADPDIVPASANSLTLTQIMTQKYIALWGWGFDEVWMDLRRFHYTDTDPATGKQVYPGFSIPTNLYPDNASKPVYRIRPRYNSEYVWNIATLTALGALAADYHTKPTWIINP</sequence>
<dbReference type="SUPFAM" id="SSF48452">
    <property type="entry name" value="TPR-like"/>
    <property type="match status" value="1"/>
</dbReference>
<accession>A0A0H4TPR9</accession>
<evidence type="ECO:0008006" key="2">
    <source>
        <dbReference type="Google" id="ProtNLM"/>
    </source>
</evidence>